<dbReference type="Proteomes" id="UP000091857">
    <property type="component" value="Chromosome 10"/>
</dbReference>
<sequence length="618" mass="71507">MTHIMDDNSDPFPQLGSVYRKFSGGHRVKSLSKNVSNINAKSSLDDGKISAEGRCPQIYTGAWGRPNLMHKLGMQSNSNGNARTNQIPFFQNFSISGSELSSQQNSYIEQGQSGIDSQVGSPQLNGGDEMKKDEHCNCQLGGVSDDKNGIVDNNNDDDDDEIFDSSDDEFFDDDFDSCTSERSHEMRKKNNWFKGFFEDLEKLTVEEMNSPGRKWHCPACKGGPGAIDWYRGLEPLMYHAMTRKTRRAKLHRVLAETLDEETRRRGISLAPLGVAFGRWQGLNEKVKDYEIVWPPMVVIVNTRYEQEENGKQWIGMGNQELLDHFKSYAALKARHSYGPQGHRGMSMLIFDDTAAGYLEAARLHKHFKEQGRDRDAWNSNRVPFCSGGKRQLYGYMALKEDVDIFNLHSQGRSKLKYEIRSYQEMVERRIKQINENSQQLVKFKDKTTQEQKHSKVLAESVSRLSEELRKNIEKSHIMRQQTKLLLEENKGEMDSQEQFFKDQIKIIHEAIYAKEDNFEKLQQEKWEKVEQSNANLCTIKDTSRMEEIVSFIKFQDKEMEEFEADMKKVIKSHGNKKVSVMKKYWEELLELEKDLENDLDQLMGKYNKDHPEMKKSNN</sequence>
<organism evidence="1 2">
    <name type="scientific">Manihot esculenta</name>
    <name type="common">Cassava</name>
    <name type="synonym">Jatropha manihot</name>
    <dbReference type="NCBI Taxonomy" id="3983"/>
    <lineage>
        <taxon>Eukaryota</taxon>
        <taxon>Viridiplantae</taxon>
        <taxon>Streptophyta</taxon>
        <taxon>Embryophyta</taxon>
        <taxon>Tracheophyta</taxon>
        <taxon>Spermatophyta</taxon>
        <taxon>Magnoliopsida</taxon>
        <taxon>eudicotyledons</taxon>
        <taxon>Gunneridae</taxon>
        <taxon>Pentapetalae</taxon>
        <taxon>rosids</taxon>
        <taxon>fabids</taxon>
        <taxon>Malpighiales</taxon>
        <taxon>Euphorbiaceae</taxon>
        <taxon>Crotonoideae</taxon>
        <taxon>Manihoteae</taxon>
        <taxon>Manihot</taxon>
    </lineage>
</organism>
<evidence type="ECO:0000313" key="1">
    <source>
        <dbReference type="EMBL" id="KAG8646177.1"/>
    </source>
</evidence>
<gene>
    <name evidence="1" type="ORF">MANES_10G131600v8</name>
</gene>
<comment type="caution">
    <text evidence="1">The sequence shown here is derived from an EMBL/GenBank/DDBJ whole genome shotgun (WGS) entry which is preliminary data.</text>
</comment>
<protein>
    <submittedName>
        <fullName evidence="1">Uncharacterized protein</fullName>
    </submittedName>
</protein>
<keyword evidence="2" id="KW-1185">Reference proteome</keyword>
<evidence type="ECO:0000313" key="2">
    <source>
        <dbReference type="Proteomes" id="UP000091857"/>
    </source>
</evidence>
<accession>A0ACB7H0U6</accession>
<dbReference type="EMBL" id="CM004396">
    <property type="protein sequence ID" value="KAG8646177.1"/>
    <property type="molecule type" value="Genomic_DNA"/>
</dbReference>
<proteinExistence type="predicted"/>
<name>A0ACB7H0U6_MANES</name>
<reference evidence="2" key="1">
    <citation type="journal article" date="2016" name="Nat. Biotechnol.">
        <title>Sequencing wild and cultivated cassava and related species reveals extensive interspecific hybridization and genetic diversity.</title>
        <authorList>
            <person name="Bredeson J.V."/>
            <person name="Lyons J.B."/>
            <person name="Prochnik S.E."/>
            <person name="Wu G.A."/>
            <person name="Ha C.M."/>
            <person name="Edsinger-Gonzales E."/>
            <person name="Grimwood J."/>
            <person name="Schmutz J."/>
            <person name="Rabbi I.Y."/>
            <person name="Egesi C."/>
            <person name="Nauluvula P."/>
            <person name="Lebot V."/>
            <person name="Ndunguru J."/>
            <person name="Mkamilo G."/>
            <person name="Bart R.S."/>
            <person name="Setter T.L."/>
            <person name="Gleadow R.M."/>
            <person name="Kulakow P."/>
            <person name="Ferguson M.E."/>
            <person name="Rounsley S."/>
            <person name="Rokhsar D.S."/>
        </authorList>
    </citation>
    <scope>NUCLEOTIDE SEQUENCE [LARGE SCALE GENOMIC DNA]</scope>
    <source>
        <strain evidence="2">cv. AM560-2</strain>
    </source>
</reference>